<reference evidence="3 4" key="1">
    <citation type="journal article" date="2016" name="Nat. Commun.">
        <title>Thousands of microbial genomes shed light on interconnected biogeochemical processes in an aquifer system.</title>
        <authorList>
            <person name="Anantharaman K."/>
            <person name="Brown C.T."/>
            <person name="Hug L.A."/>
            <person name="Sharon I."/>
            <person name="Castelle C.J."/>
            <person name="Probst A.J."/>
            <person name="Thomas B.C."/>
            <person name="Singh A."/>
            <person name="Wilkins M.J."/>
            <person name="Karaoz U."/>
            <person name="Brodie E.L."/>
            <person name="Williams K.H."/>
            <person name="Hubbard S.S."/>
            <person name="Banfield J.F."/>
        </authorList>
    </citation>
    <scope>NUCLEOTIDE SEQUENCE [LARGE SCALE GENOMIC DNA]</scope>
</reference>
<dbReference type="InterPro" id="IPR018392">
    <property type="entry name" value="LysM"/>
</dbReference>
<dbReference type="Gene3D" id="3.10.350.10">
    <property type="entry name" value="LysM domain"/>
    <property type="match status" value="2"/>
</dbReference>
<dbReference type="InterPro" id="IPR016047">
    <property type="entry name" value="M23ase_b-sheet_dom"/>
</dbReference>
<accession>A0A1F5AYS8</accession>
<organism evidence="3 4">
    <name type="scientific">Candidatus Azambacteria bacterium RBG_16_47_10</name>
    <dbReference type="NCBI Taxonomy" id="1797292"/>
    <lineage>
        <taxon>Bacteria</taxon>
        <taxon>Candidatus Azamiibacteriota</taxon>
    </lineage>
</organism>
<dbReference type="SMART" id="SM00257">
    <property type="entry name" value="LysM"/>
    <property type="match status" value="2"/>
</dbReference>
<dbReference type="GO" id="GO:0004222">
    <property type="term" value="F:metalloendopeptidase activity"/>
    <property type="evidence" value="ECO:0007669"/>
    <property type="project" value="TreeGrafter"/>
</dbReference>
<dbReference type="CDD" id="cd12797">
    <property type="entry name" value="M23_peptidase"/>
    <property type="match status" value="1"/>
</dbReference>
<dbReference type="SUPFAM" id="SSF54106">
    <property type="entry name" value="LysM domain"/>
    <property type="match status" value="2"/>
</dbReference>
<evidence type="ECO:0000313" key="3">
    <source>
        <dbReference type="EMBL" id="OGD23545.1"/>
    </source>
</evidence>
<dbReference type="PANTHER" id="PTHR21666:SF270">
    <property type="entry name" value="MUREIN HYDROLASE ACTIVATOR ENVC"/>
    <property type="match status" value="1"/>
</dbReference>
<dbReference type="InterPro" id="IPR011055">
    <property type="entry name" value="Dup_hybrid_motif"/>
</dbReference>
<keyword evidence="1" id="KW-1133">Transmembrane helix</keyword>
<evidence type="ECO:0000256" key="1">
    <source>
        <dbReference type="SAM" id="Phobius"/>
    </source>
</evidence>
<protein>
    <recommendedName>
        <fullName evidence="2">LysM domain-containing protein</fullName>
    </recommendedName>
</protein>
<dbReference type="InterPro" id="IPR050570">
    <property type="entry name" value="Cell_wall_metabolism_enzyme"/>
</dbReference>
<evidence type="ECO:0000313" key="4">
    <source>
        <dbReference type="Proteomes" id="UP000176639"/>
    </source>
</evidence>
<feature type="domain" description="LysM" evidence="2">
    <location>
        <begin position="169"/>
        <end position="213"/>
    </location>
</feature>
<dbReference type="SUPFAM" id="SSF51261">
    <property type="entry name" value="Duplicated hybrid motif"/>
    <property type="match status" value="1"/>
</dbReference>
<dbReference type="InterPro" id="IPR036779">
    <property type="entry name" value="LysM_dom_sf"/>
</dbReference>
<evidence type="ECO:0000259" key="2">
    <source>
        <dbReference type="PROSITE" id="PS51782"/>
    </source>
</evidence>
<keyword evidence="1" id="KW-0812">Transmembrane</keyword>
<dbReference type="PANTHER" id="PTHR21666">
    <property type="entry name" value="PEPTIDASE-RELATED"/>
    <property type="match status" value="1"/>
</dbReference>
<dbReference type="CDD" id="cd00118">
    <property type="entry name" value="LysM"/>
    <property type="match status" value="2"/>
</dbReference>
<name>A0A1F5AYS8_9BACT</name>
<dbReference type="EMBL" id="MEYI01000036">
    <property type="protein sequence ID" value="OGD23545.1"/>
    <property type="molecule type" value="Genomic_DNA"/>
</dbReference>
<dbReference type="Proteomes" id="UP000176639">
    <property type="component" value="Unassembled WGS sequence"/>
</dbReference>
<dbReference type="Pfam" id="PF01551">
    <property type="entry name" value="Peptidase_M23"/>
    <property type="match status" value="1"/>
</dbReference>
<sequence>MIWQEWPQRSSISTLIFTQIKNFFSALWRKINSTRSKFPVLSTGNSFFYVLSRLKNNVFTAFFVIMVLFASFFNIGDMGGALSEATISVLRSHEAYAYKEVAQRAVQVRAATADALYDASFNDAEGGRGGLDDEETSEYAYPTTKDDALVADFSPLTIDQNQTSRDQIIYYVVESGDTVSDIATRFGIESPTLLWANDLSGVDYIRAGQRLEVLPIDGVKYEVKKGDTIGALAQKFSAQEDEIITYNHLPADGALRPGDALIIPDGRMPQPKPAPRPTAIARASTPSQSAAQTASNKYFIFPTSGRKSQGYHGNNGVDIANQCGTPIYAAADGIVTAVLTTTSRARTGSAVYGGFGNHVRIKHANGSETLYAHLENIYVFKGQEVKQGSMIALMGGGFEAVNGRWVRMEGAGKSTGCHLHFEVHGAKNPYLVR</sequence>
<proteinExistence type="predicted"/>
<keyword evidence="1" id="KW-0472">Membrane</keyword>
<dbReference type="PROSITE" id="PS51782">
    <property type="entry name" value="LYSM"/>
    <property type="match status" value="2"/>
</dbReference>
<comment type="caution">
    <text evidence="3">The sequence shown here is derived from an EMBL/GenBank/DDBJ whole genome shotgun (WGS) entry which is preliminary data.</text>
</comment>
<feature type="domain" description="LysM" evidence="2">
    <location>
        <begin position="219"/>
        <end position="263"/>
    </location>
</feature>
<dbReference type="Pfam" id="PF01476">
    <property type="entry name" value="LysM"/>
    <property type="match status" value="2"/>
</dbReference>
<dbReference type="Gene3D" id="2.70.70.10">
    <property type="entry name" value="Glucose Permease (Domain IIA)"/>
    <property type="match status" value="1"/>
</dbReference>
<dbReference type="AlphaFoldDB" id="A0A1F5AYS8"/>
<gene>
    <name evidence="3" type="ORF">A2Z10_00645</name>
</gene>
<feature type="transmembrane region" description="Helical" evidence="1">
    <location>
        <begin position="58"/>
        <end position="76"/>
    </location>
</feature>